<evidence type="ECO:0000256" key="1">
    <source>
        <dbReference type="SAM" id="Phobius"/>
    </source>
</evidence>
<keyword evidence="1" id="KW-0472">Membrane</keyword>
<accession>A0ABD0V5U3</accession>
<dbReference type="Proteomes" id="UP001552299">
    <property type="component" value="Unassembled WGS sequence"/>
</dbReference>
<dbReference type="PANTHER" id="PTHR35107:SF2">
    <property type="entry name" value="EXPRESSED PROTEIN"/>
    <property type="match status" value="1"/>
</dbReference>
<keyword evidence="1" id="KW-1133">Transmembrane helix</keyword>
<feature type="chain" id="PRO_5044751464" evidence="2">
    <location>
        <begin position="23"/>
        <end position="165"/>
    </location>
</feature>
<reference evidence="3 4" key="1">
    <citation type="journal article" date="2024" name="Plant Biotechnol. J.">
        <title>Dendrobium thyrsiflorum genome and its molecular insights into genes involved in important horticultural traits.</title>
        <authorList>
            <person name="Chen B."/>
            <person name="Wang J.Y."/>
            <person name="Zheng P.J."/>
            <person name="Li K.L."/>
            <person name="Liang Y.M."/>
            <person name="Chen X.F."/>
            <person name="Zhang C."/>
            <person name="Zhao X."/>
            <person name="He X."/>
            <person name="Zhang G.Q."/>
            <person name="Liu Z.J."/>
            <person name="Xu Q."/>
        </authorList>
    </citation>
    <scope>NUCLEOTIDE SEQUENCE [LARGE SCALE GENOMIC DNA]</scope>
    <source>
        <strain evidence="3">GZMU011</strain>
    </source>
</reference>
<dbReference type="PANTHER" id="PTHR35107">
    <property type="entry name" value="EXPRESSED PROTEIN"/>
    <property type="match status" value="1"/>
</dbReference>
<keyword evidence="4" id="KW-1185">Reference proteome</keyword>
<name>A0ABD0V5U3_DENTH</name>
<evidence type="ECO:0000256" key="2">
    <source>
        <dbReference type="SAM" id="SignalP"/>
    </source>
</evidence>
<comment type="caution">
    <text evidence="3">The sequence shown here is derived from an EMBL/GenBank/DDBJ whole genome shotgun (WGS) entry which is preliminary data.</text>
</comment>
<feature type="signal peptide" evidence="2">
    <location>
        <begin position="1"/>
        <end position="22"/>
    </location>
</feature>
<sequence length="165" mass="18224">MASSSFLSLLFVLFLLAAVCSARPGLHFYSCKTLFVSYTSAEEANNPSSSGEYFTVYRVQPFPIIINQPRPAAVTDHVQSDLSFDMSSLHERAKDILVLVAGLLFGIGCTSLAGAIMYILWLLFTDQYEICRSGYGENEEEENPKNMGYVMIADPVIAKEGYDGH</sequence>
<keyword evidence="1" id="KW-0812">Transmembrane</keyword>
<dbReference type="EMBL" id="JANQDX010000008">
    <property type="protein sequence ID" value="KAL0920310.1"/>
    <property type="molecule type" value="Genomic_DNA"/>
</dbReference>
<evidence type="ECO:0000313" key="3">
    <source>
        <dbReference type="EMBL" id="KAL0920310.1"/>
    </source>
</evidence>
<feature type="transmembrane region" description="Helical" evidence="1">
    <location>
        <begin position="96"/>
        <end position="124"/>
    </location>
</feature>
<evidence type="ECO:0000313" key="4">
    <source>
        <dbReference type="Proteomes" id="UP001552299"/>
    </source>
</evidence>
<keyword evidence="2" id="KW-0732">Signal</keyword>
<gene>
    <name evidence="3" type="ORF">M5K25_009435</name>
</gene>
<protein>
    <submittedName>
        <fullName evidence="3">Uncharacterized protein</fullName>
    </submittedName>
</protein>
<organism evidence="3 4">
    <name type="scientific">Dendrobium thyrsiflorum</name>
    <name type="common">Pinecone-like raceme dendrobium</name>
    <name type="synonym">Orchid</name>
    <dbReference type="NCBI Taxonomy" id="117978"/>
    <lineage>
        <taxon>Eukaryota</taxon>
        <taxon>Viridiplantae</taxon>
        <taxon>Streptophyta</taxon>
        <taxon>Embryophyta</taxon>
        <taxon>Tracheophyta</taxon>
        <taxon>Spermatophyta</taxon>
        <taxon>Magnoliopsida</taxon>
        <taxon>Liliopsida</taxon>
        <taxon>Asparagales</taxon>
        <taxon>Orchidaceae</taxon>
        <taxon>Epidendroideae</taxon>
        <taxon>Malaxideae</taxon>
        <taxon>Dendrobiinae</taxon>
        <taxon>Dendrobium</taxon>
    </lineage>
</organism>
<dbReference type="AlphaFoldDB" id="A0ABD0V5U3"/>
<proteinExistence type="predicted"/>